<gene>
    <name evidence="2" type="ORF">HC176_18995</name>
</gene>
<dbReference type="SUPFAM" id="SSF111326">
    <property type="entry name" value="Urocanase"/>
    <property type="match status" value="1"/>
</dbReference>
<reference evidence="2 3" key="1">
    <citation type="submission" date="2020-03" db="EMBL/GenBank/DDBJ databases">
        <title>Tamlana sp. nov, isolated from XXX.</title>
        <authorList>
            <person name="Cao W.R."/>
        </authorList>
    </citation>
    <scope>NUCLEOTIDE SEQUENCE [LARGE SCALE GENOMIC DNA]</scope>
    <source>
        <strain evidence="2 3">HST1-43</strain>
    </source>
</reference>
<feature type="non-terminal residue" evidence="2">
    <location>
        <position position="1"/>
    </location>
</feature>
<protein>
    <submittedName>
        <fullName evidence="2">Urocanate hydratase</fullName>
    </submittedName>
</protein>
<evidence type="ECO:0000313" key="3">
    <source>
        <dbReference type="Proteomes" id="UP000760545"/>
    </source>
</evidence>
<evidence type="ECO:0000313" key="2">
    <source>
        <dbReference type="EMBL" id="NJX17560.1"/>
    </source>
</evidence>
<comment type="caution">
    <text evidence="2">The sequence shown here is derived from an EMBL/GenBank/DDBJ whole genome shotgun (WGS) entry which is preliminary data.</text>
</comment>
<dbReference type="Pfam" id="PF17391">
    <property type="entry name" value="Urocanase_N"/>
    <property type="match status" value="1"/>
</dbReference>
<dbReference type="InterPro" id="IPR036190">
    <property type="entry name" value="Urocanase_sf"/>
</dbReference>
<dbReference type="EMBL" id="JAAVJS010000781">
    <property type="protein sequence ID" value="NJX17560.1"/>
    <property type="molecule type" value="Genomic_DNA"/>
</dbReference>
<feature type="domain" description="Urocanase N-terminal" evidence="1">
    <location>
        <begin position="8"/>
        <end position="99"/>
    </location>
</feature>
<dbReference type="InterPro" id="IPR035400">
    <property type="entry name" value="Urocanase_N"/>
</dbReference>
<name>A0ABX1DGV5_9FLAO</name>
<proteinExistence type="predicted"/>
<keyword evidence="3" id="KW-1185">Reference proteome</keyword>
<evidence type="ECO:0000259" key="1">
    <source>
        <dbReference type="Pfam" id="PF17391"/>
    </source>
</evidence>
<organism evidence="2 3">
    <name type="scientific">Tamlana crocina</name>
    <dbReference type="NCBI Taxonomy" id="393006"/>
    <lineage>
        <taxon>Bacteria</taxon>
        <taxon>Pseudomonadati</taxon>
        <taxon>Bacteroidota</taxon>
        <taxon>Flavobacteriia</taxon>
        <taxon>Flavobacteriales</taxon>
        <taxon>Flavobacteriaceae</taxon>
        <taxon>Tamlana</taxon>
    </lineage>
</organism>
<dbReference type="PANTHER" id="PTHR12216:SF3">
    <property type="entry name" value="UROCANATE HYDRATASE"/>
    <property type="match status" value="1"/>
</dbReference>
<dbReference type="InterPro" id="IPR023637">
    <property type="entry name" value="Urocanase-like"/>
</dbReference>
<dbReference type="Gene3D" id="3.40.1770.10">
    <property type="entry name" value="Urocanase superfamily"/>
    <property type="match status" value="1"/>
</dbReference>
<dbReference type="Proteomes" id="UP000760545">
    <property type="component" value="Unassembled WGS sequence"/>
</dbReference>
<sequence>RLRPDYEMYARPISEYPGKCEQAKGIMLMIQNNLDPRVAQHPHELITYGGNGAVFQNWAQYRLVMKYLAEMTEEQTLVMNSGHPLGLFPSHKDAPRVVV</sequence>
<feature type="non-terminal residue" evidence="2">
    <location>
        <position position="99"/>
    </location>
</feature>
<dbReference type="PANTHER" id="PTHR12216">
    <property type="entry name" value="UROCANATE HYDRATASE"/>
    <property type="match status" value="1"/>
</dbReference>
<accession>A0ABX1DGV5</accession>